<proteinExistence type="predicted"/>
<protein>
    <submittedName>
        <fullName evidence="1">Uncharacterized protein</fullName>
    </submittedName>
</protein>
<sequence length="37" mass="4186">MLLRQFVRYALILGGLRLFQLLLESGGLLRRDLQAAA</sequence>
<reference evidence="1 2" key="1">
    <citation type="submission" date="2023-07" db="EMBL/GenBank/DDBJ databases">
        <title>Sorghum-associated microbial communities from plants grown in Nebraska, USA.</title>
        <authorList>
            <person name="Schachtman D."/>
        </authorList>
    </citation>
    <scope>NUCLEOTIDE SEQUENCE [LARGE SCALE GENOMIC DNA]</scope>
    <source>
        <strain evidence="1 2">4256</strain>
    </source>
</reference>
<gene>
    <name evidence="1" type="ORF">J2W40_002675</name>
</gene>
<organism evidence="1 2">
    <name type="scientific">Sphingobium xenophagum</name>
    <dbReference type="NCBI Taxonomy" id="121428"/>
    <lineage>
        <taxon>Bacteria</taxon>
        <taxon>Pseudomonadati</taxon>
        <taxon>Pseudomonadota</taxon>
        <taxon>Alphaproteobacteria</taxon>
        <taxon>Sphingomonadales</taxon>
        <taxon>Sphingomonadaceae</taxon>
        <taxon>Sphingobium</taxon>
    </lineage>
</organism>
<keyword evidence="2" id="KW-1185">Reference proteome</keyword>
<name>A0ABU1X2N1_SPHXE</name>
<dbReference type="Proteomes" id="UP001267638">
    <property type="component" value="Unassembled WGS sequence"/>
</dbReference>
<dbReference type="EMBL" id="JAVDWV010000011">
    <property type="protein sequence ID" value="MDR7155839.1"/>
    <property type="molecule type" value="Genomic_DNA"/>
</dbReference>
<evidence type="ECO:0000313" key="1">
    <source>
        <dbReference type="EMBL" id="MDR7155839.1"/>
    </source>
</evidence>
<comment type="caution">
    <text evidence="1">The sequence shown here is derived from an EMBL/GenBank/DDBJ whole genome shotgun (WGS) entry which is preliminary data.</text>
</comment>
<accession>A0ABU1X2N1</accession>
<evidence type="ECO:0000313" key="2">
    <source>
        <dbReference type="Proteomes" id="UP001267638"/>
    </source>
</evidence>